<evidence type="ECO:0000313" key="1">
    <source>
        <dbReference type="EMBL" id="KAH9308782.1"/>
    </source>
</evidence>
<feature type="non-terminal residue" evidence="1">
    <location>
        <position position="1"/>
    </location>
</feature>
<reference evidence="1 2" key="1">
    <citation type="journal article" date="2021" name="Nat. Plants">
        <title>The Taxus genome provides insights into paclitaxel biosynthesis.</title>
        <authorList>
            <person name="Xiong X."/>
            <person name="Gou J."/>
            <person name="Liao Q."/>
            <person name="Li Y."/>
            <person name="Zhou Q."/>
            <person name="Bi G."/>
            <person name="Li C."/>
            <person name="Du R."/>
            <person name="Wang X."/>
            <person name="Sun T."/>
            <person name="Guo L."/>
            <person name="Liang H."/>
            <person name="Lu P."/>
            <person name="Wu Y."/>
            <person name="Zhang Z."/>
            <person name="Ro D.K."/>
            <person name="Shang Y."/>
            <person name="Huang S."/>
            <person name="Yan J."/>
        </authorList>
    </citation>
    <scope>NUCLEOTIDE SEQUENCE [LARGE SCALE GENOMIC DNA]</scope>
    <source>
        <strain evidence="1">Ta-2019</strain>
    </source>
</reference>
<dbReference type="InterPro" id="IPR027417">
    <property type="entry name" value="P-loop_NTPase"/>
</dbReference>
<protein>
    <recommendedName>
        <fullName evidence="3">DNA2/NAM7 helicase helicase domain-containing protein</fullName>
    </recommendedName>
</protein>
<dbReference type="EMBL" id="JAHRHJ020000007">
    <property type="protein sequence ID" value="KAH9308782.1"/>
    <property type="molecule type" value="Genomic_DNA"/>
</dbReference>
<dbReference type="SUPFAM" id="SSF52540">
    <property type="entry name" value="P-loop containing nucleoside triphosphate hydrolases"/>
    <property type="match status" value="1"/>
</dbReference>
<dbReference type="Gene3D" id="3.40.50.300">
    <property type="entry name" value="P-loop containing nucleotide triphosphate hydrolases"/>
    <property type="match status" value="1"/>
</dbReference>
<sequence length="78" mass="8700">LEHFPNNEEQPPAMPECFTPNFIDHLHRSFNDPQLAAIQWAAMHTTPGTNGVGSARWQEPWPFTLVQGPPGIGKTHTV</sequence>
<dbReference type="Proteomes" id="UP000824469">
    <property type="component" value="Unassembled WGS sequence"/>
</dbReference>
<accession>A0AA38L3G9</accession>
<keyword evidence="2" id="KW-1185">Reference proteome</keyword>
<evidence type="ECO:0008006" key="3">
    <source>
        <dbReference type="Google" id="ProtNLM"/>
    </source>
</evidence>
<proteinExistence type="predicted"/>
<evidence type="ECO:0000313" key="2">
    <source>
        <dbReference type="Proteomes" id="UP000824469"/>
    </source>
</evidence>
<organism evidence="1 2">
    <name type="scientific">Taxus chinensis</name>
    <name type="common">Chinese yew</name>
    <name type="synonym">Taxus wallichiana var. chinensis</name>
    <dbReference type="NCBI Taxonomy" id="29808"/>
    <lineage>
        <taxon>Eukaryota</taxon>
        <taxon>Viridiplantae</taxon>
        <taxon>Streptophyta</taxon>
        <taxon>Embryophyta</taxon>
        <taxon>Tracheophyta</taxon>
        <taxon>Spermatophyta</taxon>
        <taxon>Pinopsida</taxon>
        <taxon>Pinidae</taxon>
        <taxon>Conifers II</taxon>
        <taxon>Cupressales</taxon>
        <taxon>Taxaceae</taxon>
        <taxon>Taxus</taxon>
    </lineage>
</organism>
<gene>
    <name evidence="1" type="ORF">KI387_036693</name>
</gene>
<name>A0AA38L3G9_TAXCH</name>
<comment type="caution">
    <text evidence="1">The sequence shown here is derived from an EMBL/GenBank/DDBJ whole genome shotgun (WGS) entry which is preliminary data.</text>
</comment>
<dbReference type="AlphaFoldDB" id="A0AA38L3G9"/>